<feature type="region of interest" description="Disordered" evidence="1">
    <location>
        <begin position="31"/>
        <end position="72"/>
    </location>
</feature>
<dbReference type="HOGENOM" id="CLU_046320_0_0_1"/>
<feature type="region of interest" description="Disordered" evidence="1">
    <location>
        <begin position="93"/>
        <end position="140"/>
    </location>
</feature>
<dbReference type="OrthoDB" id="5426911at2759"/>
<name>A0A0D2IPX3_9EURO</name>
<gene>
    <name evidence="2" type="ORF">Z518_02588</name>
</gene>
<feature type="compositionally biased region" description="Polar residues" evidence="1">
    <location>
        <begin position="39"/>
        <end position="53"/>
    </location>
</feature>
<proteinExistence type="predicted"/>
<reference evidence="2 3" key="1">
    <citation type="submission" date="2015-01" db="EMBL/GenBank/DDBJ databases">
        <title>The Genome Sequence of Rhinocladiella mackenzie CBS 650.93.</title>
        <authorList>
            <consortium name="The Broad Institute Genomics Platform"/>
            <person name="Cuomo C."/>
            <person name="de Hoog S."/>
            <person name="Gorbushina A."/>
            <person name="Stielow B."/>
            <person name="Teixiera M."/>
            <person name="Abouelleil A."/>
            <person name="Chapman S.B."/>
            <person name="Priest M."/>
            <person name="Young S.K."/>
            <person name="Wortman J."/>
            <person name="Nusbaum C."/>
            <person name="Birren B."/>
        </authorList>
    </citation>
    <scope>NUCLEOTIDE SEQUENCE [LARGE SCALE GENOMIC DNA]</scope>
    <source>
        <strain evidence="2 3">CBS 650.93</strain>
    </source>
</reference>
<dbReference type="Proteomes" id="UP000053617">
    <property type="component" value="Unassembled WGS sequence"/>
</dbReference>
<protein>
    <submittedName>
        <fullName evidence="2">Uncharacterized protein</fullName>
    </submittedName>
</protein>
<evidence type="ECO:0000313" key="3">
    <source>
        <dbReference type="Proteomes" id="UP000053617"/>
    </source>
</evidence>
<dbReference type="EMBL" id="KN847476">
    <property type="protein sequence ID" value="KIX07934.1"/>
    <property type="molecule type" value="Genomic_DNA"/>
</dbReference>
<organism evidence="2 3">
    <name type="scientific">Rhinocladiella mackenziei CBS 650.93</name>
    <dbReference type="NCBI Taxonomy" id="1442369"/>
    <lineage>
        <taxon>Eukaryota</taxon>
        <taxon>Fungi</taxon>
        <taxon>Dikarya</taxon>
        <taxon>Ascomycota</taxon>
        <taxon>Pezizomycotina</taxon>
        <taxon>Eurotiomycetes</taxon>
        <taxon>Chaetothyriomycetidae</taxon>
        <taxon>Chaetothyriales</taxon>
        <taxon>Herpotrichiellaceae</taxon>
        <taxon>Rhinocladiella</taxon>
    </lineage>
</organism>
<dbReference type="GeneID" id="25290659"/>
<evidence type="ECO:0000313" key="2">
    <source>
        <dbReference type="EMBL" id="KIX07934.1"/>
    </source>
</evidence>
<evidence type="ECO:0000256" key="1">
    <source>
        <dbReference type="SAM" id="MobiDB-lite"/>
    </source>
</evidence>
<dbReference type="VEuPathDB" id="FungiDB:Z518_02588"/>
<dbReference type="RefSeq" id="XP_013275070.1">
    <property type="nucleotide sequence ID" value="XM_013419616.1"/>
</dbReference>
<accession>A0A0D2IPX3</accession>
<dbReference type="AlphaFoldDB" id="A0A0D2IPX3"/>
<feature type="compositionally biased region" description="Polar residues" evidence="1">
    <location>
        <begin position="96"/>
        <end position="133"/>
    </location>
</feature>
<keyword evidence="3" id="KW-1185">Reference proteome</keyword>
<sequence length="483" mass="55084">MVRSFPYEYVRGSLKIGNRSFRPTARLPFSLSKSEPKTKTSAITTQPKNTNLSRRLRQDHPSGCPSQFSADKIKETDPYRIKLLWREVMAPKTPSYARQTRSSNLKSRNPSNTPGQTEETVTNKTSDIFSTPIPNKDTPRKQTVKNATVRDVDFEETQLIPRGVEILNSHQNIVTGAHAYFNSDTPPDPAQSREFYLSVIQTALAGRVERDIDNSIFLPTDANFIKSVRRAYRRMGDEYVSEAEFKVFAWQNLFIGQHVVLMDDTERQLCAVRLVEISLKPCESRGRRVWFEPPLLSSNQPPKPFSFDISSDSQFWLSDKILNADYRRHTKSAVHCKSWGTFCPYLSIEFKATIDDKRVVGNQIATAGLISLFNRYQLKLDAAFQPTPEQLRLVRHYGLTMEKEIWTVWLFEPKTTDGAWAGCTIQVLETGTCLKEGDIVGLLQWINEIHRWGLCEYALGCEEDIKQILSRGTSNLRISTIGS</sequence>